<dbReference type="EMBL" id="UZAH01035652">
    <property type="protein sequence ID" value="VDP41933.1"/>
    <property type="molecule type" value="Genomic_DNA"/>
</dbReference>
<evidence type="ECO:0000313" key="4">
    <source>
        <dbReference type="WBParaSite" id="HPBE_0002394301-mRNA-1"/>
    </source>
</evidence>
<dbReference type="Proteomes" id="UP000050761">
    <property type="component" value="Unassembled WGS sequence"/>
</dbReference>
<dbReference type="AlphaFoldDB" id="A0A183GMM3"/>
<feature type="region of interest" description="Disordered" evidence="1">
    <location>
        <begin position="109"/>
        <end position="129"/>
    </location>
</feature>
<name>A0A183GMM3_HELPZ</name>
<keyword evidence="3" id="KW-1185">Reference proteome</keyword>
<reference evidence="2 3" key="1">
    <citation type="submission" date="2018-11" db="EMBL/GenBank/DDBJ databases">
        <authorList>
            <consortium name="Pathogen Informatics"/>
        </authorList>
    </citation>
    <scope>NUCLEOTIDE SEQUENCE [LARGE SCALE GENOMIC DNA]</scope>
</reference>
<evidence type="ECO:0000256" key="1">
    <source>
        <dbReference type="SAM" id="MobiDB-lite"/>
    </source>
</evidence>
<proteinExistence type="predicted"/>
<reference evidence="4" key="2">
    <citation type="submission" date="2019-09" db="UniProtKB">
        <authorList>
            <consortium name="WormBaseParasite"/>
        </authorList>
    </citation>
    <scope>IDENTIFICATION</scope>
</reference>
<organism evidence="3 4">
    <name type="scientific">Heligmosomoides polygyrus</name>
    <name type="common">Parasitic roundworm</name>
    <dbReference type="NCBI Taxonomy" id="6339"/>
    <lineage>
        <taxon>Eukaryota</taxon>
        <taxon>Metazoa</taxon>
        <taxon>Ecdysozoa</taxon>
        <taxon>Nematoda</taxon>
        <taxon>Chromadorea</taxon>
        <taxon>Rhabditida</taxon>
        <taxon>Rhabditina</taxon>
        <taxon>Rhabditomorpha</taxon>
        <taxon>Strongyloidea</taxon>
        <taxon>Heligmosomidae</taxon>
        <taxon>Heligmosomoides</taxon>
    </lineage>
</organism>
<dbReference type="WBParaSite" id="HPBE_0002394301-mRNA-1">
    <property type="protein sequence ID" value="HPBE_0002394301-mRNA-1"/>
    <property type="gene ID" value="HPBE_0002394301"/>
</dbReference>
<feature type="region of interest" description="Disordered" evidence="1">
    <location>
        <begin position="42"/>
        <end position="65"/>
    </location>
</feature>
<feature type="compositionally biased region" description="Polar residues" evidence="1">
    <location>
        <begin position="120"/>
        <end position="129"/>
    </location>
</feature>
<accession>A0A3P8H650</accession>
<protein>
    <submittedName>
        <fullName evidence="2 4">Uncharacterized protein</fullName>
    </submittedName>
</protein>
<accession>A0A183GMM3</accession>
<evidence type="ECO:0000313" key="2">
    <source>
        <dbReference type="EMBL" id="VDP41933.1"/>
    </source>
</evidence>
<sequence>MLFARRRTFPGRWSFGTRRVVPNHARNSNVLHRRFHARLKLEGERAPQSISSGRPTSPSATAGCGAGGGVGSGGFGLPASVSIMAQILFRPSVCACLVCGISTLRTSPPSSGYGYRHRSPLTNCSSQDPSVSGGIKAEVVSGGDGLVWNYSAKGQYSG</sequence>
<gene>
    <name evidence="2" type="ORF">HPBE_LOCUS23942</name>
</gene>
<evidence type="ECO:0000313" key="3">
    <source>
        <dbReference type="Proteomes" id="UP000050761"/>
    </source>
</evidence>